<dbReference type="Proteomes" id="UP000070133">
    <property type="component" value="Unassembled WGS sequence"/>
</dbReference>
<feature type="compositionally biased region" description="Polar residues" evidence="1">
    <location>
        <begin position="118"/>
        <end position="128"/>
    </location>
</feature>
<accession>A0A139H665</accession>
<dbReference type="AlphaFoldDB" id="A0A139H665"/>
<feature type="compositionally biased region" description="Polar residues" evidence="1">
    <location>
        <begin position="78"/>
        <end position="95"/>
    </location>
</feature>
<evidence type="ECO:0000313" key="3">
    <source>
        <dbReference type="Proteomes" id="UP000070133"/>
    </source>
</evidence>
<sequence>MYMQSYRHADRQSLPTQPASARSQGIDDRSTHRALPTQPAQSGSLGNGRVSLPADSNRSEAASTRLGDCSGAGISFPLSGNSYAHPSSTDSNHQSGEYEAGNGVHHDRWPTLFPSKPRCSTPNNPDTNNPEHEQPERQEPATNLQSAHHIQPPATHCRFASPLPHNSIDRAAKRQ</sequence>
<proteinExistence type="predicted"/>
<reference evidence="2 3" key="1">
    <citation type="submission" date="2015-07" db="EMBL/GenBank/DDBJ databases">
        <title>Comparative genomics of the Sigatoka disease complex on banana suggests a link between parallel evolutionary changes in Pseudocercospora fijiensis and Pseudocercospora eumusae and increased virulence on the banana host.</title>
        <authorList>
            <person name="Chang T.-C."/>
            <person name="Salvucci A."/>
            <person name="Crous P.W."/>
            <person name="Stergiopoulos I."/>
        </authorList>
    </citation>
    <scope>NUCLEOTIDE SEQUENCE [LARGE SCALE GENOMIC DNA]</scope>
    <source>
        <strain evidence="2 3">CBS 114824</strain>
    </source>
</reference>
<dbReference type="EMBL" id="LFZN01000127">
    <property type="protein sequence ID" value="KXS97965.1"/>
    <property type="molecule type" value="Genomic_DNA"/>
</dbReference>
<comment type="caution">
    <text evidence="2">The sequence shown here is derived from an EMBL/GenBank/DDBJ whole genome shotgun (WGS) entry which is preliminary data.</text>
</comment>
<gene>
    <name evidence="2" type="ORF">AC578_3117</name>
</gene>
<feature type="compositionally biased region" description="Basic and acidic residues" evidence="1">
    <location>
        <begin position="129"/>
        <end position="139"/>
    </location>
</feature>
<name>A0A139H665_9PEZI</name>
<feature type="compositionally biased region" description="Polar residues" evidence="1">
    <location>
        <begin position="13"/>
        <end position="23"/>
    </location>
</feature>
<keyword evidence="3" id="KW-1185">Reference proteome</keyword>
<feature type="region of interest" description="Disordered" evidence="1">
    <location>
        <begin position="1"/>
        <end position="175"/>
    </location>
</feature>
<organism evidence="2 3">
    <name type="scientific">Pseudocercospora eumusae</name>
    <dbReference type="NCBI Taxonomy" id="321146"/>
    <lineage>
        <taxon>Eukaryota</taxon>
        <taxon>Fungi</taxon>
        <taxon>Dikarya</taxon>
        <taxon>Ascomycota</taxon>
        <taxon>Pezizomycotina</taxon>
        <taxon>Dothideomycetes</taxon>
        <taxon>Dothideomycetidae</taxon>
        <taxon>Mycosphaerellales</taxon>
        <taxon>Mycosphaerellaceae</taxon>
        <taxon>Pseudocercospora</taxon>
    </lineage>
</organism>
<protein>
    <submittedName>
        <fullName evidence="2">Uncharacterized protein</fullName>
    </submittedName>
</protein>
<evidence type="ECO:0000256" key="1">
    <source>
        <dbReference type="SAM" id="MobiDB-lite"/>
    </source>
</evidence>
<evidence type="ECO:0000313" key="2">
    <source>
        <dbReference type="EMBL" id="KXS97965.1"/>
    </source>
</evidence>